<evidence type="ECO:0000313" key="2">
    <source>
        <dbReference type="EMBL" id="VDK53977.1"/>
    </source>
</evidence>
<dbReference type="AlphaFoldDB" id="A0A3P6R5I0"/>
<organism evidence="2 3">
    <name type="scientific">Cylicostephanus goldi</name>
    <name type="common">Nematode worm</name>
    <dbReference type="NCBI Taxonomy" id="71465"/>
    <lineage>
        <taxon>Eukaryota</taxon>
        <taxon>Metazoa</taxon>
        <taxon>Ecdysozoa</taxon>
        <taxon>Nematoda</taxon>
        <taxon>Chromadorea</taxon>
        <taxon>Rhabditida</taxon>
        <taxon>Rhabditina</taxon>
        <taxon>Rhabditomorpha</taxon>
        <taxon>Strongyloidea</taxon>
        <taxon>Strongylidae</taxon>
        <taxon>Cylicostephanus</taxon>
    </lineage>
</organism>
<evidence type="ECO:0000313" key="3">
    <source>
        <dbReference type="Proteomes" id="UP000271889"/>
    </source>
</evidence>
<sequence length="34" mass="3843">MHSGHFRLRMSDVQSVHTSELTSCKSKQGPLMNL</sequence>
<protein>
    <submittedName>
        <fullName evidence="2">Uncharacterized protein</fullName>
    </submittedName>
</protein>
<proteinExistence type="predicted"/>
<reference evidence="2 3" key="1">
    <citation type="submission" date="2018-11" db="EMBL/GenBank/DDBJ databases">
        <authorList>
            <consortium name="Pathogen Informatics"/>
        </authorList>
    </citation>
    <scope>NUCLEOTIDE SEQUENCE [LARGE SCALE GENOMIC DNA]</scope>
</reference>
<accession>A0A3P6R5I0</accession>
<dbReference type="EMBL" id="UYRV01006778">
    <property type="protein sequence ID" value="VDK53977.1"/>
    <property type="molecule type" value="Genomic_DNA"/>
</dbReference>
<feature type="region of interest" description="Disordered" evidence="1">
    <location>
        <begin position="1"/>
        <end position="34"/>
    </location>
</feature>
<evidence type="ECO:0000256" key="1">
    <source>
        <dbReference type="SAM" id="MobiDB-lite"/>
    </source>
</evidence>
<gene>
    <name evidence="2" type="ORF">CGOC_LOCUS2849</name>
</gene>
<dbReference type="Proteomes" id="UP000271889">
    <property type="component" value="Unassembled WGS sequence"/>
</dbReference>
<name>A0A3P6R5I0_CYLGO</name>
<keyword evidence="3" id="KW-1185">Reference proteome</keyword>
<feature type="compositionally biased region" description="Polar residues" evidence="1">
    <location>
        <begin position="12"/>
        <end position="26"/>
    </location>
</feature>